<feature type="domain" description="Methyltransferase" evidence="1">
    <location>
        <begin position="50"/>
        <end position="149"/>
    </location>
</feature>
<dbReference type="InterPro" id="IPR041698">
    <property type="entry name" value="Methyltransf_25"/>
</dbReference>
<organism evidence="2 3">
    <name type="scientific">Archangium lansingense</name>
    <dbReference type="NCBI Taxonomy" id="2995310"/>
    <lineage>
        <taxon>Bacteria</taxon>
        <taxon>Pseudomonadati</taxon>
        <taxon>Myxococcota</taxon>
        <taxon>Myxococcia</taxon>
        <taxon>Myxococcales</taxon>
        <taxon>Cystobacterineae</taxon>
        <taxon>Archangiaceae</taxon>
        <taxon>Archangium</taxon>
    </lineage>
</organism>
<dbReference type="RefSeq" id="WP_267536855.1">
    <property type="nucleotide sequence ID" value="NZ_JAPNKA010000001.1"/>
</dbReference>
<dbReference type="PANTHER" id="PTHR43591">
    <property type="entry name" value="METHYLTRANSFERASE"/>
    <property type="match status" value="1"/>
</dbReference>
<sequence>MHAPDSYHSRTAFWASQSWHSGYLRRCYAWALARVLTEPTAPLHAPGAKVLLCGTGSARTTRTFLDTLAKHGLRPEVYVLDIAEEALERSRAVVREDERVSFLLADARQLPLPDASFALVETDFLLQLIPPGDRSAVVRDWARVLAPGGAVTTRDWIHEDVKPTMLERGTDALRLAMLRRALGVPVHALARTEVEALFAEAGLRMELHPLRLPGTVVRLPLLKAVLGWR</sequence>
<dbReference type="Proteomes" id="UP001207654">
    <property type="component" value="Unassembled WGS sequence"/>
</dbReference>
<dbReference type="InterPro" id="IPR029063">
    <property type="entry name" value="SAM-dependent_MTases_sf"/>
</dbReference>
<dbReference type="Gene3D" id="3.40.50.150">
    <property type="entry name" value="Vaccinia Virus protein VP39"/>
    <property type="match status" value="1"/>
</dbReference>
<dbReference type="Pfam" id="PF13649">
    <property type="entry name" value="Methyltransf_25"/>
    <property type="match status" value="1"/>
</dbReference>
<evidence type="ECO:0000313" key="2">
    <source>
        <dbReference type="EMBL" id="MCY1078059.1"/>
    </source>
</evidence>
<gene>
    <name evidence="2" type="ORF">OV287_26650</name>
</gene>
<protein>
    <submittedName>
        <fullName evidence="2">Class I SAM-dependent methyltransferase</fullName>
    </submittedName>
</protein>
<evidence type="ECO:0000259" key="1">
    <source>
        <dbReference type="Pfam" id="PF13649"/>
    </source>
</evidence>
<keyword evidence="3" id="KW-1185">Reference proteome</keyword>
<comment type="caution">
    <text evidence="2">The sequence shown here is derived from an EMBL/GenBank/DDBJ whole genome shotgun (WGS) entry which is preliminary data.</text>
</comment>
<reference evidence="2 3" key="1">
    <citation type="submission" date="2022-11" db="EMBL/GenBank/DDBJ databases">
        <title>Minimal conservation of predation-associated metabolite biosynthetic gene clusters underscores biosynthetic potential of Myxococcota including descriptions for ten novel species: Archangium lansinium sp. nov., Myxococcus landrumus sp. nov., Nannocystis bai.</title>
        <authorList>
            <person name="Ahearne A."/>
            <person name="Stevens C."/>
            <person name="Phillips K."/>
        </authorList>
    </citation>
    <scope>NUCLEOTIDE SEQUENCE [LARGE SCALE GENOMIC DNA]</scope>
    <source>
        <strain evidence="2 3">MIWBW</strain>
    </source>
</reference>
<dbReference type="EMBL" id="JAPNKA010000001">
    <property type="protein sequence ID" value="MCY1078059.1"/>
    <property type="molecule type" value="Genomic_DNA"/>
</dbReference>
<proteinExistence type="predicted"/>
<keyword evidence="2" id="KW-0489">Methyltransferase</keyword>
<dbReference type="GO" id="GO:0032259">
    <property type="term" value="P:methylation"/>
    <property type="evidence" value="ECO:0007669"/>
    <property type="project" value="UniProtKB-KW"/>
</dbReference>
<name>A0ABT4A8S8_9BACT</name>
<accession>A0ABT4A8S8</accession>
<dbReference type="GO" id="GO:0008168">
    <property type="term" value="F:methyltransferase activity"/>
    <property type="evidence" value="ECO:0007669"/>
    <property type="project" value="UniProtKB-KW"/>
</dbReference>
<dbReference type="CDD" id="cd02440">
    <property type="entry name" value="AdoMet_MTases"/>
    <property type="match status" value="1"/>
</dbReference>
<keyword evidence="2" id="KW-0808">Transferase</keyword>
<evidence type="ECO:0000313" key="3">
    <source>
        <dbReference type="Proteomes" id="UP001207654"/>
    </source>
</evidence>
<dbReference type="SUPFAM" id="SSF53335">
    <property type="entry name" value="S-adenosyl-L-methionine-dependent methyltransferases"/>
    <property type="match status" value="1"/>
</dbReference>